<comment type="cofactor">
    <cofactor evidence="9">
        <name>[2Fe-2S] cluster</name>
        <dbReference type="ChEBI" id="CHEBI:190135"/>
    </cofactor>
</comment>
<dbReference type="GO" id="GO:0010506">
    <property type="term" value="P:regulation of autophagy"/>
    <property type="evidence" value="ECO:0007669"/>
    <property type="project" value="InterPro"/>
</dbReference>
<dbReference type="InterPro" id="IPR018967">
    <property type="entry name" value="FeS-contain_CDGSH-typ"/>
</dbReference>
<dbReference type="OMA" id="QIRKHEP"/>
<dbReference type="EMBL" id="DF237137">
    <property type="protein sequence ID" value="GAQ84428.1"/>
    <property type="molecule type" value="Genomic_DNA"/>
</dbReference>
<keyword evidence="8 11" id="KW-0472">Membrane</keyword>
<evidence type="ECO:0000256" key="3">
    <source>
        <dbReference type="ARBA" id="ARBA00022714"/>
    </source>
</evidence>
<keyword evidence="5 11" id="KW-1133">Transmembrane helix</keyword>
<keyword evidence="7" id="KW-0411">Iron-sulfur</keyword>
<evidence type="ECO:0000256" key="6">
    <source>
        <dbReference type="ARBA" id="ARBA00023004"/>
    </source>
</evidence>
<reference evidence="13 14" key="1">
    <citation type="journal article" date="2014" name="Nat. Commun.">
        <title>Klebsormidium flaccidum genome reveals primary factors for plant terrestrial adaptation.</title>
        <authorList>
            <person name="Hori K."/>
            <person name="Maruyama F."/>
            <person name="Fujisawa T."/>
            <person name="Togashi T."/>
            <person name="Yamamoto N."/>
            <person name="Seo M."/>
            <person name="Sato S."/>
            <person name="Yamada T."/>
            <person name="Mori H."/>
            <person name="Tajima N."/>
            <person name="Moriyama T."/>
            <person name="Ikeuchi M."/>
            <person name="Watanabe M."/>
            <person name="Wada H."/>
            <person name="Kobayashi K."/>
            <person name="Saito M."/>
            <person name="Masuda T."/>
            <person name="Sasaki-Sekimoto Y."/>
            <person name="Mashiguchi K."/>
            <person name="Awai K."/>
            <person name="Shimojima M."/>
            <person name="Masuda S."/>
            <person name="Iwai M."/>
            <person name="Nobusawa T."/>
            <person name="Narise T."/>
            <person name="Kondo S."/>
            <person name="Saito H."/>
            <person name="Sato R."/>
            <person name="Murakawa M."/>
            <person name="Ihara Y."/>
            <person name="Oshima-Yamada Y."/>
            <person name="Ohtaka K."/>
            <person name="Satoh M."/>
            <person name="Sonobe K."/>
            <person name="Ishii M."/>
            <person name="Ohtani R."/>
            <person name="Kanamori-Sato M."/>
            <person name="Honoki R."/>
            <person name="Miyazaki D."/>
            <person name="Mochizuki H."/>
            <person name="Umetsu J."/>
            <person name="Higashi K."/>
            <person name="Shibata D."/>
            <person name="Kamiya Y."/>
            <person name="Sato N."/>
            <person name="Nakamura Y."/>
            <person name="Tabata S."/>
            <person name="Ida S."/>
            <person name="Kurokawa K."/>
            <person name="Ohta H."/>
        </authorList>
    </citation>
    <scope>NUCLEOTIDE SEQUENCE [LARGE SCALE GENOMIC DNA]</scope>
    <source>
        <strain evidence="13 14">NIES-2285</strain>
    </source>
</reference>
<organism evidence="13 14">
    <name type="scientific">Klebsormidium nitens</name>
    <name type="common">Green alga</name>
    <name type="synonym">Ulothrix nitens</name>
    <dbReference type="NCBI Taxonomy" id="105231"/>
    <lineage>
        <taxon>Eukaryota</taxon>
        <taxon>Viridiplantae</taxon>
        <taxon>Streptophyta</taxon>
        <taxon>Klebsormidiophyceae</taxon>
        <taxon>Klebsormidiales</taxon>
        <taxon>Klebsormidiaceae</taxon>
        <taxon>Klebsormidium</taxon>
    </lineage>
</organism>
<dbReference type="GO" id="GO:0005741">
    <property type="term" value="C:mitochondrial outer membrane"/>
    <property type="evidence" value="ECO:0000318"/>
    <property type="project" value="GO_Central"/>
</dbReference>
<dbReference type="InterPro" id="IPR019610">
    <property type="entry name" value="FeS-contain_mitoNEET_N"/>
</dbReference>
<keyword evidence="2 11" id="KW-0812">Transmembrane</keyword>
<sequence>MAAFLDAAVERLQVAITRDVPAYLKGLPLPKTAQGFLGLDTGDWVKLAPLLGTLIVVHLLSVFALSQLLGVIAAKGGANQVQINHNIKKTLAKVVDYVPEKREDKTAYCRCWKSKTFPHCDGSHNAHNKESGDNIGPLMVPKS</sequence>
<keyword evidence="4" id="KW-0479">Metal-binding</keyword>
<dbReference type="GO" id="GO:0046872">
    <property type="term" value="F:metal ion binding"/>
    <property type="evidence" value="ECO:0007669"/>
    <property type="project" value="UniProtKB-KW"/>
</dbReference>
<feature type="compositionally biased region" description="Basic and acidic residues" evidence="10">
    <location>
        <begin position="122"/>
        <end position="132"/>
    </location>
</feature>
<dbReference type="InterPro" id="IPR042216">
    <property type="entry name" value="MitoNEET_CISD"/>
</dbReference>
<dbReference type="STRING" id="105231.A0A1Y1I8K3"/>
<evidence type="ECO:0000256" key="11">
    <source>
        <dbReference type="SAM" id="Phobius"/>
    </source>
</evidence>
<dbReference type="OrthoDB" id="449252at2759"/>
<comment type="subcellular location">
    <subcellularLocation>
        <location evidence="1">Membrane</location>
        <topology evidence="1">Single-pass membrane protein</topology>
    </subcellularLocation>
</comment>
<evidence type="ECO:0000259" key="12">
    <source>
        <dbReference type="SMART" id="SM00704"/>
    </source>
</evidence>
<evidence type="ECO:0000256" key="9">
    <source>
        <dbReference type="ARBA" id="ARBA00034078"/>
    </source>
</evidence>
<gene>
    <name evidence="13" type="ORF">KFL_001880210</name>
</gene>
<keyword evidence="14" id="KW-1185">Reference proteome</keyword>
<evidence type="ECO:0000256" key="7">
    <source>
        <dbReference type="ARBA" id="ARBA00023014"/>
    </source>
</evidence>
<keyword evidence="3" id="KW-0001">2Fe-2S</keyword>
<dbReference type="GO" id="GO:0006879">
    <property type="term" value="P:intracellular iron ion homeostasis"/>
    <property type="evidence" value="ECO:0000318"/>
    <property type="project" value="GO_Central"/>
</dbReference>
<dbReference type="Proteomes" id="UP000054558">
    <property type="component" value="Unassembled WGS sequence"/>
</dbReference>
<feature type="region of interest" description="Disordered" evidence="10">
    <location>
        <begin position="122"/>
        <end position="143"/>
    </location>
</feature>
<evidence type="ECO:0000256" key="10">
    <source>
        <dbReference type="SAM" id="MobiDB-lite"/>
    </source>
</evidence>
<keyword evidence="6" id="KW-0408">Iron</keyword>
<dbReference type="AlphaFoldDB" id="A0A1Y1I8K3"/>
<dbReference type="SMART" id="SM00704">
    <property type="entry name" value="ZnF_CDGSH"/>
    <property type="match status" value="1"/>
</dbReference>
<dbReference type="Gene3D" id="3.40.5.90">
    <property type="entry name" value="CDGSH iron-sulfur domain, mitoNEET-type"/>
    <property type="match status" value="1"/>
</dbReference>
<dbReference type="Pfam" id="PF10660">
    <property type="entry name" value="MitoNEET_N"/>
    <property type="match status" value="1"/>
</dbReference>
<evidence type="ECO:0000256" key="2">
    <source>
        <dbReference type="ARBA" id="ARBA00022692"/>
    </source>
</evidence>
<dbReference type="Pfam" id="PF09360">
    <property type="entry name" value="zf-CDGSH"/>
    <property type="match status" value="1"/>
</dbReference>
<evidence type="ECO:0000256" key="1">
    <source>
        <dbReference type="ARBA" id="ARBA00004167"/>
    </source>
</evidence>
<dbReference type="GO" id="GO:0047801">
    <property type="term" value="F:L-cysteine transaminase activity"/>
    <property type="evidence" value="ECO:0000318"/>
    <property type="project" value="GO_Central"/>
</dbReference>
<evidence type="ECO:0000256" key="5">
    <source>
        <dbReference type="ARBA" id="ARBA00022989"/>
    </source>
</evidence>
<evidence type="ECO:0000313" key="13">
    <source>
        <dbReference type="EMBL" id="GAQ84428.1"/>
    </source>
</evidence>
<feature type="transmembrane region" description="Helical" evidence="11">
    <location>
        <begin position="47"/>
        <end position="74"/>
    </location>
</feature>
<evidence type="ECO:0000256" key="8">
    <source>
        <dbReference type="ARBA" id="ARBA00023136"/>
    </source>
</evidence>
<name>A0A1Y1I8K3_KLENI</name>
<dbReference type="InterPro" id="IPR045131">
    <property type="entry name" value="CISD1/2"/>
</dbReference>
<dbReference type="PANTHER" id="PTHR13680:SF5">
    <property type="entry name" value="CDGSH IRON-SULFUR DOMAIN-CONTAINING PROTEIN 1"/>
    <property type="match status" value="1"/>
</dbReference>
<evidence type="ECO:0000313" key="14">
    <source>
        <dbReference type="Proteomes" id="UP000054558"/>
    </source>
</evidence>
<accession>A0A1Y1I8K3</accession>
<feature type="domain" description="Iron-binding zinc finger CDGSH type" evidence="12">
    <location>
        <begin position="93"/>
        <end position="130"/>
    </location>
</feature>
<dbReference type="PANTHER" id="PTHR13680">
    <property type="entry name" value="CDGSH IRON-SULFUR DOMAIN-CONTAINING PROTEIN 1"/>
    <property type="match status" value="1"/>
</dbReference>
<evidence type="ECO:0000256" key="4">
    <source>
        <dbReference type="ARBA" id="ARBA00022723"/>
    </source>
</evidence>
<protein>
    <submittedName>
        <fullName evidence="13">Fe2-S2 domain containing protein</fullName>
    </submittedName>
</protein>
<proteinExistence type="predicted"/>
<dbReference type="GO" id="GO:0051537">
    <property type="term" value="F:2 iron, 2 sulfur cluster binding"/>
    <property type="evidence" value="ECO:0000318"/>
    <property type="project" value="GO_Central"/>
</dbReference>